<gene>
    <name evidence="1" type="ORF">J2T19_000181</name>
</gene>
<comment type="caution">
    <text evidence="1">The sequence shown here is derived from an EMBL/GenBank/DDBJ whole genome shotgun (WGS) entry which is preliminary data.</text>
</comment>
<keyword evidence="2" id="KW-1185">Reference proteome</keyword>
<proteinExistence type="predicted"/>
<name>A0ABT9W666_9BACL</name>
<sequence length="66" mass="7378">MSGADFFDRFQPPDERVEIVSYCAYCGEPIERGSFVTTYASGAKTHDGFCEDQYVENELGIVRSSV</sequence>
<dbReference type="RefSeq" id="WP_307212006.1">
    <property type="nucleotide sequence ID" value="NZ_JAUSTI010000001.1"/>
</dbReference>
<evidence type="ECO:0000313" key="1">
    <source>
        <dbReference type="EMBL" id="MDQ0168744.1"/>
    </source>
</evidence>
<evidence type="ECO:0000313" key="2">
    <source>
        <dbReference type="Proteomes" id="UP001233836"/>
    </source>
</evidence>
<dbReference type="Proteomes" id="UP001233836">
    <property type="component" value="Unassembled WGS sequence"/>
</dbReference>
<protein>
    <submittedName>
        <fullName evidence="1">Uncharacterized protein</fullName>
    </submittedName>
</protein>
<accession>A0ABT9W666</accession>
<dbReference type="EMBL" id="JAUSTI010000001">
    <property type="protein sequence ID" value="MDQ0168744.1"/>
    <property type="molecule type" value="Genomic_DNA"/>
</dbReference>
<reference evidence="1 2" key="1">
    <citation type="submission" date="2023-07" db="EMBL/GenBank/DDBJ databases">
        <title>Sorghum-associated microbial communities from plants grown in Nebraska, USA.</title>
        <authorList>
            <person name="Schachtman D."/>
        </authorList>
    </citation>
    <scope>NUCLEOTIDE SEQUENCE [LARGE SCALE GENOMIC DNA]</scope>
    <source>
        <strain evidence="1 2">DS1314</strain>
    </source>
</reference>
<organism evidence="1 2">
    <name type="scientific">Paenibacillus tundrae</name>
    <dbReference type="NCBI Taxonomy" id="528187"/>
    <lineage>
        <taxon>Bacteria</taxon>
        <taxon>Bacillati</taxon>
        <taxon>Bacillota</taxon>
        <taxon>Bacilli</taxon>
        <taxon>Bacillales</taxon>
        <taxon>Paenibacillaceae</taxon>
        <taxon>Paenibacillus</taxon>
    </lineage>
</organism>